<evidence type="ECO:0000313" key="1">
    <source>
        <dbReference type="EMBL" id="KIM47631.1"/>
    </source>
</evidence>
<protein>
    <recommendedName>
        <fullName evidence="3">Carbohydrate-binding module family 13 protein</fullName>
    </recommendedName>
</protein>
<dbReference type="EMBL" id="KN831769">
    <property type="protein sequence ID" value="KIM47631.1"/>
    <property type="molecule type" value="Genomic_DNA"/>
</dbReference>
<dbReference type="Gene3D" id="2.80.10.50">
    <property type="match status" value="1"/>
</dbReference>
<sequence length="265" mass="29670">MTQTDIDTFGFPAGYFILRSVGSNRLLDVTLDDIEDGTEIALWPEKEKSLVESFREPETNNQVFFIDTSGALCSRSAGHAIDVEDGCLVLRHRRPVSLPFPNAYAHPLPRFSYNQKTGEINVAFACDPSYPPPDAPPSNSWKGKTYLLTAIPMRKPRTILDNASEFIANSIFTPISFLTGTPAPTPARPDEVFNGDIDLNEDEVLEEEKGEEAEVDNSPEQGRKVRVIGVPSDEKDMLDLLLTEKARNRRRWVVTPLRTTYARTK</sequence>
<reference evidence="1 2" key="1">
    <citation type="submission" date="2014-04" db="EMBL/GenBank/DDBJ databases">
        <authorList>
            <consortium name="DOE Joint Genome Institute"/>
            <person name="Kuo A."/>
            <person name="Gay G."/>
            <person name="Dore J."/>
            <person name="Kohler A."/>
            <person name="Nagy L.G."/>
            <person name="Floudas D."/>
            <person name="Copeland A."/>
            <person name="Barry K.W."/>
            <person name="Cichocki N."/>
            <person name="Veneault-Fourrey C."/>
            <person name="LaButti K."/>
            <person name="Lindquist E.A."/>
            <person name="Lipzen A."/>
            <person name="Lundell T."/>
            <person name="Morin E."/>
            <person name="Murat C."/>
            <person name="Sun H."/>
            <person name="Tunlid A."/>
            <person name="Henrissat B."/>
            <person name="Grigoriev I.V."/>
            <person name="Hibbett D.S."/>
            <person name="Martin F."/>
            <person name="Nordberg H.P."/>
            <person name="Cantor M.N."/>
            <person name="Hua S.X."/>
        </authorList>
    </citation>
    <scope>NUCLEOTIDE SEQUENCE [LARGE SCALE GENOMIC DNA]</scope>
    <source>
        <strain evidence="2">h7</strain>
    </source>
</reference>
<proteinExistence type="predicted"/>
<dbReference type="SUPFAM" id="SSF50370">
    <property type="entry name" value="Ricin B-like lectins"/>
    <property type="match status" value="1"/>
</dbReference>
<gene>
    <name evidence="1" type="ORF">M413DRAFT_439302</name>
</gene>
<dbReference type="Proteomes" id="UP000053424">
    <property type="component" value="Unassembled WGS sequence"/>
</dbReference>
<reference evidence="2" key="2">
    <citation type="submission" date="2015-01" db="EMBL/GenBank/DDBJ databases">
        <title>Evolutionary Origins and Diversification of the Mycorrhizal Mutualists.</title>
        <authorList>
            <consortium name="DOE Joint Genome Institute"/>
            <consortium name="Mycorrhizal Genomics Consortium"/>
            <person name="Kohler A."/>
            <person name="Kuo A."/>
            <person name="Nagy L.G."/>
            <person name="Floudas D."/>
            <person name="Copeland A."/>
            <person name="Barry K.W."/>
            <person name="Cichocki N."/>
            <person name="Veneault-Fourrey C."/>
            <person name="LaButti K."/>
            <person name="Lindquist E.A."/>
            <person name="Lipzen A."/>
            <person name="Lundell T."/>
            <person name="Morin E."/>
            <person name="Murat C."/>
            <person name="Riley R."/>
            <person name="Ohm R."/>
            <person name="Sun H."/>
            <person name="Tunlid A."/>
            <person name="Henrissat B."/>
            <person name="Grigoriev I.V."/>
            <person name="Hibbett D.S."/>
            <person name="Martin F."/>
        </authorList>
    </citation>
    <scope>NUCLEOTIDE SEQUENCE [LARGE SCALE GENOMIC DNA]</scope>
    <source>
        <strain evidence="2">h7</strain>
    </source>
</reference>
<organism evidence="1 2">
    <name type="scientific">Hebeloma cylindrosporum</name>
    <dbReference type="NCBI Taxonomy" id="76867"/>
    <lineage>
        <taxon>Eukaryota</taxon>
        <taxon>Fungi</taxon>
        <taxon>Dikarya</taxon>
        <taxon>Basidiomycota</taxon>
        <taxon>Agaricomycotina</taxon>
        <taxon>Agaricomycetes</taxon>
        <taxon>Agaricomycetidae</taxon>
        <taxon>Agaricales</taxon>
        <taxon>Agaricineae</taxon>
        <taxon>Hymenogastraceae</taxon>
        <taxon>Hebeloma</taxon>
    </lineage>
</organism>
<dbReference type="InterPro" id="IPR035992">
    <property type="entry name" value="Ricin_B-like_lectins"/>
</dbReference>
<dbReference type="AlphaFoldDB" id="A0A0C3CUX2"/>
<name>A0A0C3CUX2_HEBCY</name>
<keyword evidence="2" id="KW-1185">Reference proteome</keyword>
<evidence type="ECO:0008006" key="3">
    <source>
        <dbReference type="Google" id="ProtNLM"/>
    </source>
</evidence>
<dbReference type="STRING" id="686832.A0A0C3CUX2"/>
<dbReference type="OrthoDB" id="9895617at2759"/>
<dbReference type="HOGENOM" id="CLU_066671_0_0_1"/>
<evidence type="ECO:0000313" key="2">
    <source>
        <dbReference type="Proteomes" id="UP000053424"/>
    </source>
</evidence>
<accession>A0A0C3CUX2</accession>